<dbReference type="GO" id="GO:0005829">
    <property type="term" value="C:cytosol"/>
    <property type="evidence" value="ECO:0007669"/>
    <property type="project" value="TreeGrafter"/>
</dbReference>
<dbReference type="AlphaFoldDB" id="A0A833J8S1"/>
<evidence type="ECO:0000313" key="7">
    <source>
        <dbReference type="EMBL" id="KAB7786409.1"/>
    </source>
</evidence>
<accession>A0A833J8S1</accession>
<reference evidence="7 8" key="1">
    <citation type="submission" date="2019-10" db="EMBL/GenBank/DDBJ databases">
        <title>Draft Genome Sequence of the Caffeine Degrading Methylotroph Methylorubrum populi PINKEL.</title>
        <authorList>
            <person name="Dawson S.C."/>
            <person name="Zhang X."/>
            <person name="Wright M.E."/>
            <person name="Sharma G."/>
            <person name="Langner J.T."/>
            <person name="Ditty J.L."/>
            <person name="Subuyuj G.A."/>
        </authorList>
    </citation>
    <scope>NUCLEOTIDE SEQUENCE [LARGE SCALE GENOMIC DNA]</scope>
    <source>
        <strain evidence="7 8">Pinkel</strain>
    </source>
</reference>
<dbReference type="EMBL" id="WEKV01000008">
    <property type="protein sequence ID" value="KAB7786409.1"/>
    <property type="molecule type" value="Genomic_DNA"/>
</dbReference>
<comment type="caution">
    <text evidence="7">The sequence shown here is derived from an EMBL/GenBank/DDBJ whole genome shotgun (WGS) entry which is preliminary data.</text>
</comment>
<dbReference type="SUPFAM" id="SSF46785">
    <property type="entry name" value="Winged helix' DNA-binding domain"/>
    <property type="match status" value="1"/>
</dbReference>
<dbReference type="InterPro" id="IPR036388">
    <property type="entry name" value="WH-like_DNA-bd_sf"/>
</dbReference>
<dbReference type="InterPro" id="IPR036390">
    <property type="entry name" value="WH_DNA-bd_sf"/>
</dbReference>
<dbReference type="CDD" id="cd08427">
    <property type="entry name" value="PBP2_LTTR_like_2"/>
    <property type="match status" value="1"/>
</dbReference>
<evidence type="ECO:0000256" key="5">
    <source>
        <dbReference type="SAM" id="MobiDB-lite"/>
    </source>
</evidence>
<keyword evidence="3" id="KW-0238">DNA-binding</keyword>
<evidence type="ECO:0000256" key="3">
    <source>
        <dbReference type="ARBA" id="ARBA00023125"/>
    </source>
</evidence>
<keyword evidence="2" id="KW-0805">Transcription regulation</keyword>
<gene>
    <name evidence="7" type="ORF">F8B43_1810</name>
</gene>
<dbReference type="Gene3D" id="3.40.190.10">
    <property type="entry name" value="Periplasmic binding protein-like II"/>
    <property type="match status" value="2"/>
</dbReference>
<dbReference type="GO" id="GO:0003677">
    <property type="term" value="F:DNA binding"/>
    <property type="evidence" value="ECO:0007669"/>
    <property type="project" value="UniProtKB-KW"/>
</dbReference>
<evidence type="ECO:0000313" key="8">
    <source>
        <dbReference type="Proteomes" id="UP000469949"/>
    </source>
</evidence>
<dbReference type="InterPro" id="IPR005119">
    <property type="entry name" value="LysR_subst-bd"/>
</dbReference>
<comment type="similarity">
    <text evidence="1">Belongs to the LysR transcriptional regulatory family.</text>
</comment>
<proteinExistence type="inferred from homology"/>
<dbReference type="GO" id="GO:0003700">
    <property type="term" value="F:DNA-binding transcription factor activity"/>
    <property type="evidence" value="ECO:0007669"/>
    <property type="project" value="InterPro"/>
</dbReference>
<evidence type="ECO:0000256" key="1">
    <source>
        <dbReference type="ARBA" id="ARBA00009437"/>
    </source>
</evidence>
<dbReference type="InterPro" id="IPR050950">
    <property type="entry name" value="HTH-type_LysR_regulators"/>
</dbReference>
<evidence type="ECO:0000259" key="6">
    <source>
        <dbReference type="PROSITE" id="PS50931"/>
    </source>
</evidence>
<dbReference type="Proteomes" id="UP000469949">
    <property type="component" value="Unassembled WGS sequence"/>
</dbReference>
<dbReference type="Pfam" id="PF03466">
    <property type="entry name" value="LysR_substrate"/>
    <property type="match status" value="1"/>
</dbReference>
<feature type="domain" description="HTH lysR-type" evidence="6">
    <location>
        <begin position="1"/>
        <end position="58"/>
    </location>
</feature>
<keyword evidence="4" id="KW-0804">Transcription</keyword>
<dbReference type="Pfam" id="PF00126">
    <property type="entry name" value="HTH_1"/>
    <property type="match status" value="1"/>
</dbReference>
<dbReference type="PRINTS" id="PR00039">
    <property type="entry name" value="HTHLYSR"/>
</dbReference>
<evidence type="ECO:0000256" key="4">
    <source>
        <dbReference type="ARBA" id="ARBA00023163"/>
    </source>
</evidence>
<name>A0A833J8S1_9HYPH</name>
<dbReference type="FunFam" id="1.10.10.10:FF:000001">
    <property type="entry name" value="LysR family transcriptional regulator"/>
    <property type="match status" value="1"/>
</dbReference>
<sequence length="312" mass="33949">MSLRALRTLHAIARHGSFARAGEVVGLTQSAVSLQVKALENEFGAPLFDRSKRLPELTPAGRIVLEKSAEVLALYDEIPAALGDERSLAGRLRLGAIQTSLSGVLPDALAALNRSHPRVRVHVSAGMSAELALQVAAGELDAAVVTEPVQPHPRGLVWTPLYQDRFWLVAPDGRRDRTPCGLLREHPFIRFDSKAWAGRVIDRELRRMRLEVREEMVLDSQEVILRMVEKGLGIAVIPMADDVRARLRLTCLPFGEPQLIRQVVLLERQDRRGGRLATTLAEAVTAAARASAADGSLTGKPDGGRSTTSGSH</sequence>
<organism evidence="7 8">
    <name type="scientific">Methylorubrum populi</name>
    <dbReference type="NCBI Taxonomy" id="223967"/>
    <lineage>
        <taxon>Bacteria</taxon>
        <taxon>Pseudomonadati</taxon>
        <taxon>Pseudomonadota</taxon>
        <taxon>Alphaproteobacteria</taxon>
        <taxon>Hyphomicrobiales</taxon>
        <taxon>Methylobacteriaceae</taxon>
        <taxon>Methylorubrum</taxon>
    </lineage>
</organism>
<dbReference type="PANTHER" id="PTHR30419">
    <property type="entry name" value="HTH-TYPE TRANSCRIPTIONAL REGULATOR YBHD"/>
    <property type="match status" value="1"/>
</dbReference>
<dbReference type="InterPro" id="IPR000847">
    <property type="entry name" value="LysR_HTH_N"/>
</dbReference>
<feature type="region of interest" description="Disordered" evidence="5">
    <location>
        <begin position="289"/>
        <end position="312"/>
    </location>
</feature>
<dbReference type="Gene3D" id="1.10.10.10">
    <property type="entry name" value="Winged helix-like DNA-binding domain superfamily/Winged helix DNA-binding domain"/>
    <property type="match status" value="1"/>
</dbReference>
<evidence type="ECO:0000256" key="2">
    <source>
        <dbReference type="ARBA" id="ARBA00023015"/>
    </source>
</evidence>
<protein>
    <submittedName>
        <fullName evidence="7">Transcriptional regulator LysR family</fullName>
    </submittedName>
</protein>
<dbReference type="RefSeq" id="WP_152276701.1">
    <property type="nucleotide sequence ID" value="NZ_WEKV01000008.1"/>
</dbReference>
<dbReference type="SUPFAM" id="SSF53850">
    <property type="entry name" value="Periplasmic binding protein-like II"/>
    <property type="match status" value="1"/>
</dbReference>
<dbReference type="PROSITE" id="PS50931">
    <property type="entry name" value="HTH_LYSR"/>
    <property type="match status" value="1"/>
</dbReference>